<feature type="domain" description="Small ribosomal subunit protein uS4 N-terminal" evidence="10">
    <location>
        <begin position="3"/>
        <end position="97"/>
    </location>
</feature>
<dbReference type="CDD" id="cd00165">
    <property type="entry name" value="S4"/>
    <property type="match status" value="1"/>
</dbReference>
<dbReference type="InterPro" id="IPR002942">
    <property type="entry name" value="S4_RNA-bd"/>
</dbReference>
<evidence type="ECO:0000313" key="11">
    <source>
        <dbReference type="EMBL" id="KKR23569.1"/>
    </source>
</evidence>
<evidence type="ECO:0000313" key="12">
    <source>
        <dbReference type="Proteomes" id="UP000034764"/>
    </source>
</evidence>
<dbReference type="SMART" id="SM00363">
    <property type="entry name" value="S4"/>
    <property type="match status" value="1"/>
</dbReference>
<dbReference type="Gene3D" id="1.10.1050.10">
    <property type="entry name" value="Ribosomal Protein S4 Delta 41, Chain A, domain 1"/>
    <property type="match status" value="1"/>
</dbReference>
<comment type="subunit">
    <text evidence="7">Part of the 30S ribosomal subunit. Contacts protein S5. The interaction surface between S4 and S5 is involved in control of translational fidelity.</text>
</comment>
<proteinExistence type="inferred from homology"/>
<accession>A0A0G0P5N1</accession>
<reference evidence="11 12" key="1">
    <citation type="journal article" date="2015" name="Nature">
        <title>rRNA introns, odd ribosomes, and small enigmatic genomes across a large radiation of phyla.</title>
        <authorList>
            <person name="Brown C.T."/>
            <person name="Hug L.A."/>
            <person name="Thomas B.C."/>
            <person name="Sharon I."/>
            <person name="Castelle C.J."/>
            <person name="Singh A."/>
            <person name="Wilkins M.J."/>
            <person name="Williams K.H."/>
            <person name="Banfield J.F."/>
        </authorList>
    </citation>
    <scope>NUCLEOTIDE SEQUENCE [LARGE SCALE GENOMIC DNA]</scope>
</reference>
<dbReference type="InterPro" id="IPR022801">
    <property type="entry name" value="Ribosomal_uS4"/>
</dbReference>
<dbReference type="HAMAP" id="MF_01306_B">
    <property type="entry name" value="Ribosomal_uS4_B"/>
    <property type="match status" value="1"/>
</dbReference>
<comment type="similarity">
    <text evidence="1 7 8">Belongs to the universal ribosomal protein uS4 family.</text>
</comment>
<evidence type="ECO:0000256" key="3">
    <source>
        <dbReference type="ARBA" id="ARBA00022884"/>
    </source>
</evidence>
<dbReference type="EMBL" id="LBXD01000013">
    <property type="protein sequence ID" value="KKR23569.1"/>
    <property type="molecule type" value="Genomic_DNA"/>
</dbReference>
<evidence type="ECO:0000256" key="7">
    <source>
        <dbReference type="HAMAP-Rule" id="MF_01306"/>
    </source>
</evidence>
<dbReference type="GO" id="GO:0019843">
    <property type="term" value="F:rRNA binding"/>
    <property type="evidence" value="ECO:0007669"/>
    <property type="project" value="UniProtKB-UniRule"/>
</dbReference>
<evidence type="ECO:0000256" key="2">
    <source>
        <dbReference type="ARBA" id="ARBA00022730"/>
    </source>
</evidence>
<dbReference type="InterPro" id="IPR018079">
    <property type="entry name" value="Ribosomal_uS4_CS"/>
</dbReference>
<dbReference type="GO" id="GO:0042274">
    <property type="term" value="P:ribosomal small subunit biogenesis"/>
    <property type="evidence" value="ECO:0007669"/>
    <property type="project" value="TreeGrafter"/>
</dbReference>
<dbReference type="GO" id="GO:0003735">
    <property type="term" value="F:structural constituent of ribosome"/>
    <property type="evidence" value="ECO:0007669"/>
    <property type="project" value="InterPro"/>
</dbReference>
<dbReference type="NCBIfam" id="NF003717">
    <property type="entry name" value="PRK05327.1"/>
    <property type="match status" value="1"/>
</dbReference>
<dbReference type="SMART" id="SM01390">
    <property type="entry name" value="Ribosomal_S4"/>
    <property type="match status" value="1"/>
</dbReference>
<dbReference type="PROSITE" id="PS50889">
    <property type="entry name" value="S4"/>
    <property type="match status" value="1"/>
</dbReference>
<dbReference type="NCBIfam" id="TIGR01017">
    <property type="entry name" value="rpsD_bact"/>
    <property type="match status" value="1"/>
</dbReference>
<dbReference type="Gene3D" id="3.10.290.10">
    <property type="entry name" value="RNA-binding S4 domain"/>
    <property type="match status" value="1"/>
</dbReference>
<dbReference type="SUPFAM" id="SSF55174">
    <property type="entry name" value="Alpha-L RNA-binding motif"/>
    <property type="match status" value="1"/>
</dbReference>
<evidence type="ECO:0000259" key="9">
    <source>
        <dbReference type="SMART" id="SM00363"/>
    </source>
</evidence>
<dbReference type="Pfam" id="PF00163">
    <property type="entry name" value="Ribosomal_S4"/>
    <property type="match status" value="1"/>
</dbReference>
<dbReference type="GO" id="GO:0015935">
    <property type="term" value="C:small ribosomal subunit"/>
    <property type="evidence" value="ECO:0007669"/>
    <property type="project" value="InterPro"/>
</dbReference>
<sequence>MARYRGPREKIERRIGEHLFLKGERSYSPKAGMTKRPYPPGVHTRRAMKKSEFGQQLISKQKVRAIYRLLEKQFKAYIKKAIISKTDSYTGVVEGLECRLDNVVFRGGFAQSRDQARQVVGHGHILVNSKRVNIPSYQVRRNDLISLREGSKKSVYFSNLMPQWFAKVDAPDWLEVNKDKIEIKVKGAPTLEASGLKIDDLQAIIEYYSR</sequence>
<dbReference type="InterPro" id="IPR001912">
    <property type="entry name" value="Ribosomal_uS4_N"/>
</dbReference>
<dbReference type="PROSITE" id="PS00632">
    <property type="entry name" value="RIBOSOMAL_S4"/>
    <property type="match status" value="1"/>
</dbReference>
<keyword evidence="2 7" id="KW-0699">rRNA-binding</keyword>
<dbReference type="PANTHER" id="PTHR11831">
    <property type="entry name" value="30S 40S RIBOSOMAL PROTEIN"/>
    <property type="match status" value="1"/>
</dbReference>
<comment type="function">
    <text evidence="7">With S5 and S12 plays an important role in translational accuracy.</text>
</comment>
<keyword evidence="3 7" id="KW-0694">RNA-binding</keyword>
<evidence type="ECO:0000256" key="8">
    <source>
        <dbReference type="RuleBase" id="RU003699"/>
    </source>
</evidence>
<feature type="domain" description="RNA-binding S4" evidence="9">
    <location>
        <begin position="98"/>
        <end position="160"/>
    </location>
</feature>
<evidence type="ECO:0000256" key="5">
    <source>
        <dbReference type="ARBA" id="ARBA00023274"/>
    </source>
</evidence>
<dbReference type="Pfam" id="PF01479">
    <property type="entry name" value="S4"/>
    <property type="match status" value="1"/>
</dbReference>
<gene>
    <name evidence="7" type="primary">rpsD</name>
    <name evidence="11" type="ORF">UT53_C0013G0006</name>
</gene>
<comment type="function">
    <text evidence="7">One of the primary rRNA binding proteins, it binds directly to 16S rRNA where it nucleates assembly of the body of the 30S subunit.</text>
</comment>
<dbReference type="AlphaFoldDB" id="A0A0G0P5N1"/>
<evidence type="ECO:0000259" key="10">
    <source>
        <dbReference type="SMART" id="SM01390"/>
    </source>
</evidence>
<dbReference type="GO" id="GO:0006412">
    <property type="term" value="P:translation"/>
    <property type="evidence" value="ECO:0007669"/>
    <property type="project" value="UniProtKB-UniRule"/>
</dbReference>
<evidence type="ECO:0000256" key="4">
    <source>
        <dbReference type="ARBA" id="ARBA00022980"/>
    </source>
</evidence>
<evidence type="ECO:0000256" key="6">
    <source>
        <dbReference type="ARBA" id="ARBA00035254"/>
    </source>
</evidence>
<dbReference type="PANTHER" id="PTHR11831:SF4">
    <property type="entry name" value="SMALL RIBOSOMAL SUBUNIT PROTEIN US4M"/>
    <property type="match status" value="1"/>
</dbReference>
<evidence type="ECO:0000256" key="1">
    <source>
        <dbReference type="ARBA" id="ARBA00007465"/>
    </source>
</evidence>
<protein>
    <recommendedName>
        <fullName evidence="6 7">Small ribosomal subunit protein uS4</fullName>
    </recommendedName>
</protein>
<name>A0A0G0P5N1_9BACT</name>
<dbReference type="InterPro" id="IPR005709">
    <property type="entry name" value="Ribosomal_uS4_bac-type"/>
</dbReference>
<comment type="caution">
    <text evidence="11">The sequence shown here is derived from an EMBL/GenBank/DDBJ whole genome shotgun (WGS) entry which is preliminary data.</text>
</comment>
<dbReference type="Proteomes" id="UP000034764">
    <property type="component" value="Unassembled WGS sequence"/>
</dbReference>
<organism evidence="11 12">
    <name type="scientific">Candidatus Yanofskybacteria bacterium GW2011_GWD2_39_48</name>
    <dbReference type="NCBI Taxonomy" id="1619031"/>
    <lineage>
        <taxon>Bacteria</taxon>
        <taxon>Candidatus Yanofskyibacteriota</taxon>
    </lineage>
</organism>
<dbReference type="InterPro" id="IPR036986">
    <property type="entry name" value="S4_RNA-bd_sf"/>
</dbReference>
<keyword evidence="5 7" id="KW-0687">Ribonucleoprotein</keyword>
<dbReference type="FunFam" id="3.10.290.10:FF:000001">
    <property type="entry name" value="30S ribosomal protein S4"/>
    <property type="match status" value="1"/>
</dbReference>
<keyword evidence="4 7" id="KW-0689">Ribosomal protein</keyword>